<keyword evidence="2" id="KW-1185">Reference proteome</keyword>
<proteinExistence type="predicted"/>
<dbReference type="EMBL" id="CM056808">
    <property type="protein sequence ID" value="KAJ8704366.1"/>
    <property type="molecule type" value="Genomic_DNA"/>
</dbReference>
<comment type="caution">
    <text evidence="1">The sequence shown here is derived from an EMBL/GenBank/DDBJ whole genome shotgun (WGS) entry which is preliminary data.</text>
</comment>
<accession>A0ACC2Q2M3</accession>
<organism evidence="1 2">
    <name type="scientific">Mythimna loreyi</name>
    <dbReference type="NCBI Taxonomy" id="667449"/>
    <lineage>
        <taxon>Eukaryota</taxon>
        <taxon>Metazoa</taxon>
        <taxon>Ecdysozoa</taxon>
        <taxon>Arthropoda</taxon>
        <taxon>Hexapoda</taxon>
        <taxon>Insecta</taxon>
        <taxon>Pterygota</taxon>
        <taxon>Neoptera</taxon>
        <taxon>Endopterygota</taxon>
        <taxon>Lepidoptera</taxon>
        <taxon>Glossata</taxon>
        <taxon>Ditrysia</taxon>
        <taxon>Noctuoidea</taxon>
        <taxon>Noctuidae</taxon>
        <taxon>Noctuinae</taxon>
        <taxon>Hadenini</taxon>
        <taxon>Mythimna</taxon>
    </lineage>
</organism>
<reference evidence="1" key="1">
    <citation type="submission" date="2023-03" db="EMBL/GenBank/DDBJ databases">
        <title>Chromosome-level genomes of two armyworms, Mythimna separata and Mythimna loreyi, provide insights into the biosynthesis and reception of sex pheromones.</title>
        <authorList>
            <person name="Zhao H."/>
        </authorList>
    </citation>
    <scope>NUCLEOTIDE SEQUENCE</scope>
    <source>
        <strain evidence="1">BeijingLab</strain>
    </source>
</reference>
<evidence type="ECO:0000313" key="2">
    <source>
        <dbReference type="Proteomes" id="UP001231649"/>
    </source>
</evidence>
<dbReference type="Proteomes" id="UP001231649">
    <property type="component" value="Chromosome 32"/>
</dbReference>
<gene>
    <name evidence="1" type="ORF">PYW08_013090</name>
</gene>
<sequence length="334" mass="37609">MQRTPPKTGLSQGQSVSEPDIPTAAAEKADAVNITVRNKRQRLADSPNSVEYTEGSGALSAFKLELMDMLTNWKSEQEKLLTSWKDEQAIILSKLVKEVAELKEKCLSLEKCNAEFDNSMSFINEKFESLYSKASLLEKKGIDREVHINRLNKQVQDLNFLSRQATIELRNIPTKDQETPADLISAVSSVGKTIDLEVQQSAFRDVYRIPGKPGLCRPILAEFSSVNKRNEFLSKVRKFNKERSVNDKLNTQLLGIAGEKKPVFIDKHLPPATKKLLYEARQFAKARNCTCWYSNGRILLKKDPADKPVEIKSEKCLTMLALTVPVSDPSRVKP</sequence>
<name>A0ACC2Q2M3_9NEOP</name>
<evidence type="ECO:0000313" key="1">
    <source>
        <dbReference type="EMBL" id="KAJ8704366.1"/>
    </source>
</evidence>
<protein>
    <submittedName>
        <fullName evidence="1">Uncharacterized protein</fullName>
    </submittedName>
</protein>